<keyword evidence="2" id="KW-0472">Membrane</keyword>
<feature type="transmembrane region" description="Helical" evidence="2">
    <location>
        <begin position="373"/>
        <end position="391"/>
    </location>
</feature>
<dbReference type="CDD" id="cd17332">
    <property type="entry name" value="MFS_MelB_like"/>
    <property type="match status" value="1"/>
</dbReference>
<dbReference type="Proteomes" id="UP000000260">
    <property type="component" value="Chromosome"/>
</dbReference>
<dbReference type="GO" id="GO:0005886">
    <property type="term" value="C:plasma membrane"/>
    <property type="evidence" value="ECO:0007669"/>
    <property type="project" value="TreeGrafter"/>
</dbReference>
<evidence type="ECO:0008006" key="5">
    <source>
        <dbReference type="Google" id="ProtNLM"/>
    </source>
</evidence>
<feature type="transmembrane region" description="Helical" evidence="2">
    <location>
        <begin position="49"/>
        <end position="71"/>
    </location>
</feature>
<keyword evidence="2" id="KW-1133">Transmembrane helix</keyword>
<feature type="transmembrane region" description="Helical" evidence="2">
    <location>
        <begin position="320"/>
        <end position="340"/>
    </location>
</feature>
<dbReference type="GO" id="GO:0015293">
    <property type="term" value="F:symporter activity"/>
    <property type="evidence" value="ECO:0007669"/>
    <property type="project" value="InterPro"/>
</dbReference>
<proteinExistence type="inferred from homology"/>
<keyword evidence="4" id="KW-1185">Reference proteome</keyword>
<dbReference type="KEGG" id="esa:ESA_01357"/>
<sequence length="563" mass="62589">MAEKERFPTRHTFTLALIALRLAAGLHIKTHRVTAMKTRKPGLANYLAYGSGDFLGAGTTALTAAWLLYFYTTFCGLSPIEATFIFAAARVADAVVSPLMGFLTDNFGTTWLGRRFGRRKFFILLGIPCVFSYSLMWVGDMGFWYYLLTYLLFDIVYTMILVPYETLVPEMTDDFKQKTKFSGARISMAQMSAILASFLPGVLLTHFGKDNAVSFFYASLVFSVLCAIMLTLVWIFTWERPREEWSQAALRAEEEKKHLTLGQSLRRLVVELSSTLRIRIFRQHLGMYLGGYIAQDVFNAVFTYYVVFVLMQEASVASNLLGTMAVFQFIAVIAMIPLCIRFGPAPSYRMVVVLFGLSSLSYALLYYTDMSDIYSLLLLVSALAGLGRGGINYVPWNTYTYIADVDEVVTGQRREGIFAGIMTLTRKASQAGAVMLVGIVMQMSGFVSGQSTQAPAVSHTILTILSVGTIAVLACGFLISLRFKLNLKTHSILREETAKMRASGRVMPESISPANRATVEMLAGMPYESLWGNNNIGYLNRNKPAAPPLKTVTPEFDTTQRLS</sequence>
<evidence type="ECO:0000313" key="3">
    <source>
        <dbReference type="EMBL" id="ABU76617.1"/>
    </source>
</evidence>
<dbReference type="EMBL" id="CP000783">
    <property type="protein sequence ID" value="ABU76617.1"/>
    <property type="molecule type" value="Genomic_DNA"/>
</dbReference>
<dbReference type="PANTHER" id="PTHR11328">
    <property type="entry name" value="MAJOR FACILITATOR SUPERFAMILY DOMAIN-CONTAINING PROTEIN"/>
    <property type="match status" value="1"/>
</dbReference>
<dbReference type="GO" id="GO:0008643">
    <property type="term" value="P:carbohydrate transport"/>
    <property type="evidence" value="ECO:0007669"/>
    <property type="project" value="InterPro"/>
</dbReference>
<organism evidence="3 4">
    <name type="scientific">Cronobacter sakazakii (strain ATCC BAA-894)</name>
    <name type="common">Enterobacter sakazakii</name>
    <dbReference type="NCBI Taxonomy" id="290339"/>
    <lineage>
        <taxon>Bacteria</taxon>
        <taxon>Pseudomonadati</taxon>
        <taxon>Pseudomonadota</taxon>
        <taxon>Gammaproteobacteria</taxon>
        <taxon>Enterobacterales</taxon>
        <taxon>Enterobacteriaceae</taxon>
        <taxon>Cronobacter</taxon>
    </lineage>
</organism>
<dbReference type="AlphaFoldDB" id="A7MED6"/>
<dbReference type="SUPFAM" id="SSF103473">
    <property type="entry name" value="MFS general substrate transporter"/>
    <property type="match status" value="1"/>
</dbReference>
<dbReference type="PANTHER" id="PTHR11328:SF24">
    <property type="entry name" value="MAJOR FACILITATOR SUPERFAMILY (MFS) PROFILE DOMAIN-CONTAINING PROTEIN"/>
    <property type="match status" value="1"/>
</dbReference>
<dbReference type="HOGENOM" id="CLU_027408_4_1_6"/>
<feature type="transmembrane region" description="Helical" evidence="2">
    <location>
        <begin position="188"/>
        <end position="208"/>
    </location>
</feature>
<dbReference type="InterPro" id="IPR039672">
    <property type="entry name" value="MFS_2"/>
</dbReference>
<name>A7MED6_CROS8</name>
<evidence type="ECO:0000256" key="2">
    <source>
        <dbReference type="SAM" id="Phobius"/>
    </source>
</evidence>
<comment type="similarity">
    <text evidence="1">Belongs to the sodium:galactoside symporter (TC 2.A.2) family.</text>
</comment>
<feature type="transmembrane region" description="Helical" evidence="2">
    <location>
        <begin position="431"/>
        <end position="449"/>
    </location>
</feature>
<keyword evidence="2" id="KW-0812">Transmembrane</keyword>
<feature type="transmembrane region" description="Helical" evidence="2">
    <location>
        <begin position="144"/>
        <end position="167"/>
    </location>
</feature>
<reference evidence="3 4" key="1">
    <citation type="journal article" date="2010" name="PLoS ONE">
        <title>Genome sequence of Cronobacter sakazakii BAA-894 and comparative genomic hybridization analysis with other Cronobacter species.</title>
        <authorList>
            <person name="Kucerova E."/>
            <person name="Clifton S.W."/>
            <person name="Xia X.Q."/>
            <person name="Long F."/>
            <person name="Porwollik S."/>
            <person name="Fulton L."/>
            <person name="Fronick C."/>
            <person name="Minx P."/>
            <person name="Kyung K."/>
            <person name="Warren W."/>
            <person name="Fulton R."/>
            <person name="Feng D."/>
            <person name="Wollam A."/>
            <person name="Shah N."/>
            <person name="Bhonagiri V."/>
            <person name="Nash W.E."/>
            <person name="Hallsworth-Pepin K."/>
            <person name="Wilson R.K."/>
            <person name="McClelland M."/>
            <person name="Forsythe S.J."/>
        </authorList>
    </citation>
    <scope>NUCLEOTIDE SEQUENCE [LARGE SCALE GENOMIC DNA]</scope>
    <source>
        <strain evidence="3 4">ATCC BAA-894</strain>
    </source>
</reference>
<dbReference type="InterPro" id="IPR036259">
    <property type="entry name" value="MFS_trans_sf"/>
</dbReference>
<dbReference type="Pfam" id="PF13347">
    <property type="entry name" value="MFS_2"/>
    <property type="match status" value="1"/>
</dbReference>
<dbReference type="Gene3D" id="1.20.1250.20">
    <property type="entry name" value="MFS general substrate transporter like domains"/>
    <property type="match status" value="1"/>
</dbReference>
<protein>
    <recommendedName>
        <fullName evidence="5">MFS transporter</fullName>
    </recommendedName>
</protein>
<feature type="transmembrane region" description="Helical" evidence="2">
    <location>
        <begin position="461"/>
        <end position="481"/>
    </location>
</feature>
<gene>
    <name evidence="3" type="ordered locus">ESA_01357</name>
</gene>
<feature type="transmembrane region" description="Helical" evidence="2">
    <location>
        <begin position="121"/>
        <end position="138"/>
    </location>
</feature>
<feature type="transmembrane region" description="Helical" evidence="2">
    <location>
        <begin position="285"/>
        <end position="308"/>
    </location>
</feature>
<evidence type="ECO:0000256" key="1">
    <source>
        <dbReference type="ARBA" id="ARBA00009617"/>
    </source>
</evidence>
<feature type="transmembrane region" description="Helical" evidence="2">
    <location>
        <begin position="347"/>
        <end position="367"/>
    </location>
</feature>
<accession>A7MED6</accession>
<feature type="transmembrane region" description="Helical" evidence="2">
    <location>
        <begin position="214"/>
        <end position="236"/>
    </location>
</feature>
<evidence type="ECO:0000313" key="4">
    <source>
        <dbReference type="Proteomes" id="UP000000260"/>
    </source>
</evidence>